<evidence type="ECO:0000256" key="2">
    <source>
        <dbReference type="ARBA" id="ARBA00023125"/>
    </source>
</evidence>
<proteinExistence type="predicted"/>
<dbReference type="SUPFAM" id="SSF46785">
    <property type="entry name" value="Winged helix' DNA-binding domain"/>
    <property type="match status" value="1"/>
</dbReference>
<gene>
    <name evidence="4" type="ORF">BHK69_22240</name>
</gene>
<dbReference type="AlphaFoldDB" id="A0A1D7U5X9"/>
<accession>A0A1D7U5X9</accession>
<keyword evidence="1" id="KW-0805">Transcription regulation</keyword>
<reference evidence="4 5" key="1">
    <citation type="journal article" date="2015" name="Antonie Van Leeuwenhoek">
        <title>Bosea vaviloviae sp. nov., a new species of slow-growing rhizobia isolated from nodules of the relict species Vavilovia formosa (Stev.) Fed.</title>
        <authorList>
            <person name="Safronova V.I."/>
            <person name="Kuznetsova I.G."/>
            <person name="Sazanova A.L."/>
            <person name="Kimeklis A.K."/>
            <person name="Belimov A.A."/>
            <person name="Andronov E.E."/>
            <person name="Pinaev A.G."/>
            <person name="Chizhevskaya E.P."/>
            <person name="Pukhaev A.R."/>
            <person name="Popov K.P."/>
            <person name="Willems A."/>
            <person name="Tikhonovich I.A."/>
        </authorList>
    </citation>
    <scope>NUCLEOTIDE SEQUENCE [LARGE SCALE GENOMIC DNA]</scope>
    <source>
        <strain evidence="4 5">Vaf18</strain>
    </source>
</reference>
<dbReference type="InterPro" id="IPR052362">
    <property type="entry name" value="HTH-GbsR_regulator"/>
</dbReference>
<dbReference type="GO" id="GO:0003677">
    <property type="term" value="F:DNA binding"/>
    <property type="evidence" value="ECO:0007669"/>
    <property type="project" value="UniProtKB-KW"/>
</dbReference>
<evidence type="ECO:0008006" key="6">
    <source>
        <dbReference type="Google" id="ProtNLM"/>
    </source>
</evidence>
<dbReference type="Proteomes" id="UP000094969">
    <property type="component" value="Chromosome"/>
</dbReference>
<keyword evidence="2" id="KW-0238">DNA-binding</keyword>
<evidence type="ECO:0000256" key="1">
    <source>
        <dbReference type="ARBA" id="ARBA00023015"/>
    </source>
</evidence>
<evidence type="ECO:0000313" key="5">
    <source>
        <dbReference type="Proteomes" id="UP000094969"/>
    </source>
</evidence>
<organism evidence="4 5">
    <name type="scientific">Bosea vaviloviae</name>
    <dbReference type="NCBI Taxonomy" id="1526658"/>
    <lineage>
        <taxon>Bacteria</taxon>
        <taxon>Pseudomonadati</taxon>
        <taxon>Pseudomonadota</taxon>
        <taxon>Alphaproteobacteria</taxon>
        <taxon>Hyphomicrobiales</taxon>
        <taxon>Boseaceae</taxon>
        <taxon>Bosea</taxon>
    </lineage>
</organism>
<dbReference type="InterPro" id="IPR036390">
    <property type="entry name" value="WH_DNA-bd_sf"/>
</dbReference>
<dbReference type="OrthoDB" id="8097571at2"/>
<evidence type="ECO:0000256" key="3">
    <source>
        <dbReference type="ARBA" id="ARBA00023163"/>
    </source>
</evidence>
<dbReference type="EMBL" id="CP017147">
    <property type="protein sequence ID" value="AOO82790.1"/>
    <property type="molecule type" value="Genomic_DNA"/>
</dbReference>
<dbReference type="InterPro" id="IPR036388">
    <property type="entry name" value="WH-like_DNA-bd_sf"/>
</dbReference>
<dbReference type="Gene3D" id="1.10.10.10">
    <property type="entry name" value="Winged helix-like DNA-binding domain superfamily/Winged helix DNA-binding domain"/>
    <property type="match status" value="1"/>
</dbReference>
<keyword evidence="5" id="KW-1185">Reference proteome</keyword>
<dbReference type="KEGG" id="bvv:BHK69_22240"/>
<evidence type="ECO:0000313" key="4">
    <source>
        <dbReference type="EMBL" id="AOO82790.1"/>
    </source>
</evidence>
<sequence>MPNIANKRMATAEQRFIEDAARLLIPWGVPQTAARLYGYLLLRAEPVSLDRITAELEISKSSASVAARLLETYRLARRHGERGSKRALYAVSDNYEGMLTEQNRLLDALAALLRNGAGTVASGGVRDRLEDMAEFYLAIRQAMEAALEQWRAKTPRS</sequence>
<dbReference type="PANTHER" id="PTHR38465:SF2">
    <property type="entry name" value="HTH-TYPE TRANSCRIPTIONAL REGULATOR MMPR5"/>
    <property type="match status" value="1"/>
</dbReference>
<keyword evidence="3" id="KW-0804">Transcription</keyword>
<protein>
    <recommendedName>
        <fullName evidence="6">Transcriptional regulator</fullName>
    </recommendedName>
</protein>
<dbReference type="STRING" id="1526658.BHK69_22240"/>
<name>A0A1D7U5X9_9HYPH</name>
<dbReference type="PANTHER" id="PTHR38465">
    <property type="entry name" value="HTH-TYPE TRANSCRIPTIONAL REGULATOR MJ1563-RELATED"/>
    <property type="match status" value="1"/>
</dbReference>